<dbReference type="InterPro" id="IPR000914">
    <property type="entry name" value="SBP_5_dom"/>
</dbReference>
<protein>
    <submittedName>
        <fullName evidence="6">ABC transporter substrate-binding protein</fullName>
    </submittedName>
</protein>
<accession>A0A4R5Q958</accession>
<dbReference type="AlphaFoldDB" id="A0A4R5Q958"/>
<keyword evidence="3 4" id="KW-0732">Signal</keyword>
<evidence type="ECO:0000313" key="7">
    <source>
        <dbReference type="Proteomes" id="UP000295096"/>
    </source>
</evidence>
<organism evidence="6 7">
    <name type="scientific">Dankookia rubra</name>
    <dbReference type="NCBI Taxonomy" id="1442381"/>
    <lineage>
        <taxon>Bacteria</taxon>
        <taxon>Pseudomonadati</taxon>
        <taxon>Pseudomonadota</taxon>
        <taxon>Alphaproteobacteria</taxon>
        <taxon>Acetobacterales</taxon>
        <taxon>Roseomonadaceae</taxon>
        <taxon>Dankookia</taxon>
    </lineage>
</organism>
<comment type="subcellular location">
    <subcellularLocation>
        <location evidence="1">Periplasm</location>
    </subcellularLocation>
</comment>
<dbReference type="InterPro" id="IPR030678">
    <property type="entry name" value="Peptide/Ni-bd"/>
</dbReference>
<dbReference type="PANTHER" id="PTHR30290:SF38">
    <property type="entry name" value="D,D-DIPEPTIDE-BINDING PERIPLASMIC PROTEIN DDPA-RELATED"/>
    <property type="match status" value="1"/>
</dbReference>
<dbReference type="PANTHER" id="PTHR30290">
    <property type="entry name" value="PERIPLASMIC BINDING COMPONENT OF ABC TRANSPORTER"/>
    <property type="match status" value="1"/>
</dbReference>
<dbReference type="CDD" id="cd08502">
    <property type="entry name" value="PBP2_NikA_DppA_OppA_like_16"/>
    <property type="match status" value="1"/>
</dbReference>
<dbReference type="GO" id="GO:0015833">
    <property type="term" value="P:peptide transport"/>
    <property type="evidence" value="ECO:0007669"/>
    <property type="project" value="TreeGrafter"/>
</dbReference>
<proteinExistence type="inferred from homology"/>
<evidence type="ECO:0000256" key="4">
    <source>
        <dbReference type="SAM" id="SignalP"/>
    </source>
</evidence>
<dbReference type="PROSITE" id="PS01040">
    <property type="entry name" value="SBP_BACTERIAL_5"/>
    <property type="match status" value="1"/>
</dbReference>
<comment type="caution">
    <text evidence="6">The sequence shown here is derived from an EMBL/GenBank/DDBJ whole genome shotgun (WGS) entry which is preliminary data.</text>
</comment>
<dbReference type="PIRSF" id="PIRSF002741">
    <property type="entry name" value="MppA"/>
    <property type="match status" value="1"/>
</dbReference>
<dbReference type="InterPro" id="IPR023765">
    <property type="entry name" value="SBP_5_CS"/>
</dbReference>
<feature type="chain" id="PRO_5020649705" evidence="4">
    <location>
        <begin position="27"/>
        <end position="529"/>
    </location>
</feature>
<comment type="similarity">
    <text evidence="2">Belongs to the bacterial solute-binding protein 5 family.</text>
</comment>
<dbReference type="InterPro" id="IPR006311">
    <property type="entry name" value="TAT_signal"/>
</dbReference>
<reference evidence="6 7" key="1">
    <citation type="journal article" date="2016" name="J. Microbiol.">
        <title>Dankookia rubra gen. nov., sp. nov., an alphaproteobacterium isolated from sediment of a shallow stream.</title>
        <authorList>
            <person name="Kim W.H."/>
            <person name="Kim D.H."/>
            <person name="Kang K."/>
            <person name="Ahn T.Y."/>
        </authorList>
    </citation>
    <scope>NUCLEOTIDE SEQUENCE [LARGE SCALE GENOMIC DNA]</scope>
    <source>
        <strain evidence="6 7">JCM30602</strain>
    </source>
</reference>
<dbReference type="Gene3D" id="3.10.105.10">
    <property type="entry name" value="Dipeptide-binding Protein, Domain 3"/>
    <property type="match status" value="1"/>
</dbReference>
<evidence type="ECO:0000259" key="5">
    <source>
        <dbReference type="Pfam" id="PF00496"/>
    </source>
</evidence>
<gene>
    <name evidence="6" type="ORF">E2C06_28145</name>
</gene>
<dbReference type="InterPro" id="IPR039424">
    <property type="entry name" value="SBP_5"/>
</dbReference>
<dbReference type="PROSITE" id="PS51318">
    <property type="entry name" value="TAT"/>
    <property type="match status" value="1"/>
</dbReference>
<evidence type="ECO:0000256" key="3">
    <source>
        <dbReference type="ARBA" id="ARBA00022729"/>
    </source>
</evidence>
<dbReference type="GO" id="GO:0030288">
    <property type="term" value="C:outer membrane-bounded periplasmic space"/>
    <property type="evidence" value="ECO:0007669"/>
    <property type="project" value="UniProtKB-ARBA"/>
</dbReference>
<dbReference type="RefSeq" id="WP_133291906.1">
    <property type="nucleotide sequence ID" value="NZ_SMSJ01000072.1"/>
</dbReference>
<dbReference type="EMBL" id="SMSJ01000072">
    <property type="protein sequence ID" value="TDH59296.1"/>
    <property type="molecule type" value="Genomic_DNA"/>
</dbReference>
<keyword evidence="7" id="KW-1185">Reference proteome</keyword>
<evidence type="ECO:0000256" key="1">
    <source>
        <dbReference type="ARBA" id="ARBA00004418"/>
    </source>
</evidence>
<evidence type="ECO:0000313" key="6">
    <source>
        <dbReference type="EMBL" id="TDH59296.1"/>
    </source>
</evidence>
<dbReference type="Gene3D" id="3.40.190.10">
    <property type="entry name" value="Periplasmic binding protein-like II"/>
    <property type="match status" value="1"/>
</dbReference>
<dbReference type="OrthoDB" id="5894719at2"/>
<dbReference type="SUPFAM" id="SSF53850">
    <property type="entry name" value="Periplasmic binding protein-like II"/>
    <property type="match status" value="1"/>
</dbReference>
<feature type="signal peptide" evidence="4">
    <location>
        <begin position="1"/>
        <end position="26"/>
    </location>
</feature>
<dbReference type="GO" id="GO:1904680">
    <property type="term" value="F:peptide transmembrane transporter activity"/>
    <property type="evidence" value="ECO:0007669"/>
    <property type="project" value="TreeGrafter"/>
</dbReference>
<dbReference type="Pfam" id="PF00496">
    <property type="entry name" value="SBP_bac_5"/>
    <property type="match status" value="1"/>
</dbReference>
<sequence length="529" mass="57927">MKRRNVLRAATALGGAASLGPPAVFAQSARERTLRVAPLTALSSVDTVFNTSLVTTNHGYAAYDTLFGFTGKREITPQMAEGHIVEDDGRTYVIKLREGLKFHNGEPVRAQDAIQSLKRWAGRETFGQTVAKFVEDWGVANDRTLRIKLTQPIPIFLEAIARGSASVPFIIPEHIARTDPFTQITDATGSGPYRFVKEEFVPGQLAVYVRNKDYIPASGPADWTSGAKIAHFERLEWQALPEQATAAAALRSGQIDWYEQVQPDLVPSLRAHPQIRIGNANPAGFNGILRFNHLQAPFNNQAIRRAVLLAVNQQDYMQALTGGDPTSYSNCRSMFPCGTPYGADTALRHMPADLSRARAALKAAGYDGTKVVVLSPADVPTIHPMGEVTADLLKRLGMNVEFAAMDWSTLVARRANREATDKGGWSIFHTWAASSILGSPVEHFPLRGLGSKGWAGWFGDEQIEALTAHWTTAANDAARAEVADAIQQRAFETVPFIHCGQFQIRTAYRRSLTGMVEGGAAFMWNLRRA</sequence>
<evidence type="ECO:0000256" key="2">
    <source>
        <dbReference type="ARBA" id="ARBA00005695"/>
    </source>
</evidence>
<dbReference type="Gene3D" id="3.90.76.10">
    <property type="entry name" value="Dipeptide-binding Protein, Domain 1"/>
    <property type="match status" value="1"/>
</dbReference>
<dbReference type="Proteomes" id="UP000295096">
    <property type="component" value="Unassembled WGS sequence"/>
</dbReference>
<feature type="domain" description="Solute-binding protein family 5" evidence="5">
    <location>
        <begin position="74"/>
        <end position="430"/>
    </location>
</feature>
<name>A0A4R5Q958_9PROT</name>
<dbReference type="GO" id="GO:0043190">
    <property type="term" value="C:ATP-binding cassette (ABC) transporter complex"/>
    <property type="evidence" value="ECO:0007669"/>
    <property type="project" value="InterPro"/>
</dbReference>